<comment type="caution">
    <text evidence="7">The sequence shown here is derived from an EMBL/GenBank/DDBJ whole genome shotgun (WGS) entry which is preliminary data.</text>
</comment>
<dbReference type="SUPFAM" id="SSF48452">
    <property type="entry name" value="TPR-like"/>
    <property type="match status" value="1"/>
</dbReference>
<evidence type="ECO:0000259" key="5">
    <source>
        <dbReference type="SMART" id="SM00862"/>
    </source>
</evidence>
<evidence type="ECO:0000313" key="7">
    <source>
        <dbReference type="EMBL" id="GGK78802.1"/>
    </source>
</evidence>
<dbReference type="InterPro" id="IPR051677">
    <property type="entry name" value="AfsR-DnrI-RedD_regulator"/>
</dbReference>
<name>A0A8J3FLV1_9ACTN</name>
<feature type="domain" description="Bacterial transcriptional activator" evidence="6">
    <location>
        <begin position="103"/>
        <end position="246"/>
    </location>
</feature>
<dbReference type="GO" id="GO:0006355">
    <property type="term" value="P:regulation of DNA-templated transcription"/>
    <property type="evidence" value="ECO:0007669"/>
    <property type="project" value="InterPro"/>
</dbReference>
<gene>
    <name evidence="7" type="ORF">GCM10012284_10890</name>
</gene>
<dbReference type="GO" id="GO:0000160">
    <property type="term" value="P:phosphorelay signal transduction system"/>
    <property type="evidence" value="ECO:0007669"/>
    <property type="project" value="InterPro"/>
</dbReference>
<keyword evidence="2" id="KW-0805">Transcription regulation</keyword>
<reference evidence="7" key="1">
    <citation type="journal article" date="2014" name="Int. J. Syst. Evol. Microbiol.">
        <title>Complete genome sequence of Corynebacterium casei LMG S-19264T (=DSM 44701T), isolated from a smear-ripened cheese.</title>
        <authorList>
            <consortium name="US DOE Joint Genome Institute (JGI-PGF)"/>
            <person name="Walter F."/>
            <person name="Albersmeier A."/>
            <person name="Kalinowski J."/>
            <person name="Ruckert C."/>
        </authorList>
    </citation>
    <scope>NUCLEOTIDE SEQUENCE</scope>
    <source>
        <strain evidence="7">CGMCC 4.7299</strain>
    </source>
</reference>
<keyword evidence="4" id="KW-0804">Transcription</keyword>
<dbReference type="InterPro" id="IPR016032">
    <property type="entry name" value="Sig_transdc_resp-reg_C-effctor"/>
</dbReference>
<evidence type="ECO:0000313" key="8">
    <source>
        <dbReference type="Proteomes" id="UP000656042"/>
    </source>
</evidence>
<dbReference type="EMBL" id="BMMX01000002">
    <property type="protein sequence ID" value="GGK78802.1"/>
    <property type="molecule type" value="Genomic_DNA"/>
</dbReference>
<dbReference type="RefSeq" id="WP_189077982.1">
    <property type="nucleotide sequence ID" value="NZ_BMMX01000002.1"/>
</dbReference>
<dbReference type="CDD" id="cd15831">
    <property type="entry name" value="BTAD"/>
    <property type="match status" value="1"/>
</dbReference>
<proteinExistence type="inferred from homology"/>
<sequence>MSAPNRLRVSVLGPVRAWLGDREIDLGQARQRTLFALLTAADGRFVARAELTRGIWGATPPPTAAGSVYTYVSGLRRSLAPHGRTLLLSQASAYALALDRSELDSFQYESMIAQAHELRAGGDAVAAAVRLGAALQLWRGEAYAGLTSERLTAERAHLDDRRLAAVELRARLLMEVGDGDLVADLAALVRDNPLHEPLHELLMLALHRAGRTAEALEVFHTARRTLATELSMEPGPALRELYRSITAGGADKVTTPTPPAQARRAQPVPAAHHAGTQRLGELLQHLTAGTGGAAWIEGDPESSTALLTAAFAHAACQIAWVTADGADRHLPLHLMTRAFGQRFESPDEAAEHLHAVCRRGPLMLVIEGLHRADEDTLRLWNRLIAATRRAPLLLVATARPDARLGTLRERVSTLPGPVMTVNPPPPDVAADLAHRLSALTAGTQESLQQMVLLGNALTTDEALAVTGRSAFDLVSEIEEAVSAGVLTDTGSQLVFVHPLQRQLLHQAIPNPERERRRVAEVLSGIGASVTRVAGLLTAVPAPDEWMRQWAKQHRETLERSAPAVAATLLGAAAVGHPPGAYEHAGTVHLQVAMLRAQDRMGEADRMLRDAALEAIRTGAPMPPRVSVTIQHYWRGRWDDVTGERPSALDRAVMHSIAALIAEHRADHALAVELLAAIEDEPPPSDDELRGVVLAARAFIPDHDHVVLMDMLLGDAMAALPWLPSAVRLSLANGHHELAHRAATRCAEAARTHGTPARAYVADLRCRALLTGDAAPALAAADHDRRHGRPVEEAAAWEDAAVLLAADRKPHEAAQTGAHAWAIYASLSAHADLTRTRRRLAEYGIALDE</sequence>
<dbReference type="InterPro" id="IPR001867">
    <property type="entry name" value="OmpR/PhoB-type_DNA-bd"/>
</dbReference>
<evidence type="ECO:0000256" key="1">
    <source>
        <dbReference type="ARBA" id="ARBA00005820"/>
    </source>
</evidence>
<dbReference type="InterPro" id="IPR036388">
    <property type="entry name" value="WH-like_DNA-bd_sf"/>
</dbReference>
<dbReference type="SUPFAM" id="SSF46894">
    <property type="entry name" value="C-terminal effector domain of the bipartite response regulators"/>
    <property type="match status" value="1"/>
</dbReference>
<dbReference type="InterPro" id="IPR011990">
    <property type="entry name" value="TPR-like_helical_dom_sf"/>
</dbReference>
<reference evidence="7" key="2">
    <citation type="submission" date="2020-09" db="EMBL/GenBank/DDBJ databases">
        <authorList>
            <person name="Sun Q."/>
            <person name="Zhou Y."/>
        </authorList>
    </citation>
    <scope>NUCLEOTIDE SEQUENCE</scope>
    <source>
        <strain evidence="7">CGMCC 4.7299</strain>
    </source>
</reference>
<dbReference type="Gene3D" id="1.25.40.10">
    <property type="entry name" value="Tetratricopeptide repeat domain"/>
    <property type="match status" value="1"/>
</dbReference>
<evidence type="ECO:0008006" key="9">
    <source>
        <dbReference type="Google" id="ProtNLM"/>
    </source>
</evidence>
<keyword evidence="8" id="KW-1185">Reference proteome</keyword>
<dbReference type="Pfam" id="PF03704">
    <property type="entry name" value="BTAD"/>
    <property type="match status" value="1"/>
</dbReference>
<organism evidence="7 8">
    <name type="scientific">Mangrovihabitans endophyticus</name>
    <dbReference type="NCBI Taxonomy" id="1751298"/>
    <lineage>
        <taxon>Bacteria</taxon>
        <taxon>Bacillati</taxon>
        <taxon>Actinomycetota</taxon>
        <taxon>Actinomycetes</taxon>
        <taxon>Micromonosporales</taxon>
        <taxon>Micromonosporaceae</taxon>
        <taxon>Mangrovihabitans</taxon>
    </lineage>
</organism>
<accession>A0A8J3FLV1</accession>
<evidence type="ECO:0000259" key="6">
    <source>
        <dbReference type="SMART" id="SM01043"/>
    </source>
</evidence>
<evidence type="ECO:0000256" key="3">
    <source>
        <dbReference type="ARBA" id="ARBA00023125"/>
    </source>
</evidence>
<dbReference type="Gene3D" id="1.10.10.10">
    <property type="entry name" value="Winged helix-like DNA-binding domain superfamily/Winged helix DNA-binding domain"/>
    <property type="match status" value="1"/>
</dbReference>
<dbReference type="InterPro" id="IPR005158">
    <property type="entry name" value="BTAD"/>
</dbReference>
<dbReference type="GO" id="GO:0003677">
    <property type="term" value="F:DNA binding"/>
    <property type="evidence" value="ECO:0007669"/>
    <property type="project" value="UniProtKB-KW"/>
</dbReference>
<dbReference type="PANTHER" id="PTHR35807:SF1">
    <property type="entry name" value="TRANSCRIPTIONAL REGULATOR REDD"/>
    <property type="match status" value="1"/>
</dbReference>
<dbReference type="Proteomes" id="UP000656042">
    <property type="component" value="Unassembled WGS sequence"/>
</dbReference>
<dbReference type="PANTHER" id="PTHR35807">
    <property type="entry name" value="TRANSCRIPTIONAL REGULATOR REDD-RELATED"/>
    <property type="match status" value="1"/>
</dbReference>
<dbReference type="SMART" id="SM00862">
    <property type="entry name" value="Trans_reg_C"/>
    <property type="match status" value="1"/>
</dbReference>
<dbReference type="AlphaFoldDB" id="A0A8J3FLV1"/>
<evidence type="ECO:0000256" key="4">
    <source>
        <dbReference type="ARBA" id="ARBA00023163"/>
    </source>
</evidence>
<comment type="similarity">
    <text evidence="1">Belongs to the AfsR/DnrI/RedD regulatory family.</text>
</comment>
<evidence type="ECO:0000256" key="2">
    <source>
        <dbReference type="ARBA" id="ARBA00023015"/>
    </source>
</evidence>
<dbReference type="SMART" id="SM01043">
    <property type="entry name" value="BTAD"/>
    <property type="match status" value="1"/>
</dbReference>
<keyword evidence="3" id="KW-0238">DNA-binding</keyword>
<feature type="domain" description="OmpR/PhoB-type" evidence="5">
    <location>
        <begin position="21"/>
        <end position="96"/>
    </location>
</feature>
<protein>
    <recommendedName>
        <fullName evidence="9">DNA-binding transcriptional activator of the SARP family</fullName>
    </recommendedName>
</protein>